<keyword evidence="4" id="KW-1185">Reference proteome</keyword>
<keyword evidence="2" id="KW-0732">Signal</keyword>
<dbReference type="PATRIC" id="fig|1193502.14.peg.1306"/>
<protein>
    <recommendedName>
        <fullName evidence="5">PA2779 family protein</fullName>
    </recommendedName>
</protein>
<dbReference type="RefSeq" id="WP_069477878.1">
    <property type="nucleotide sequence ID" value="NZ_CP017111.1"/>
</dbReference>
<evidence type="ECO:0000256" key="2">
    <source>
        <dbReference type="SAM" id="SignalP"/>
    </source>
</evidence>
<feature type="signal peptide" evidence="2">
    <location>
        <begin position="1"/>
        <end position="23"/>
    </location>
</feature>
<evidence type="ECO:0008006" key="5">
    <source>
        <dbReference type="Google" id="ProtNLM"/>
    </source>
</evidence>
<dbReference type="Proteomes" id="UP000094609">
    <property type="component" value="Chromosome"/>
</dbReference>
<keyword evidence="1" id="KW-1133">Transmembrane helix</keyword>
<gene>
    <name evidence="3" type="ORF">SHALO_1286</name>
</gene>
<dbReference type="AlphaFoldDB" id="A0A1D7TJL2"/>
<keyword evidence="1" id="KW-0472">Membrane</keyword>
<evidence type="ECO:0000313" key="4">
    <source>
        <dbReference type="Proteomes" id="UP000094609"/>
    </source>
</evidence>
<proteinExistence type="predicted"/>
<dbReference type="KEGG" id="shal:SHALO_1286"/>
<evidence type="ECO:0000256" key="1">
    <source>
        <dbReference type="SAM" id="Phobius"/>
    </source>
</evidence>
<dbReference type="PIRSF" id="PIRSF029543">
    <property type="entry name" value="UCP029543"/>
    <property type="match status" value="1"/>
</dbReference>
<dbReference type="STRING" id="1193502.SHALO_1286"/>
<feature type="transmembrane region" description="Helical" evidence="1">
    <location>
        <begin position="95"/>
        <end position="116"/>
    </location>
</feature>
<dbReference type="InterPro" id="IPR046735">
    <property type="entry name" value="PA2779-like"/>
</dbReference>
<feature type="chain" id="PRO_5009099434" description="PA2779 family protein" evidence="2">
    <location>
        <begin position="24"/>
        <end position="126"/>
    </location>
</feature>
<organism evidence="3 4">
    <name type="scientific">Sulfurospirillum halorespirans DSM 13726</name>
    <dbReference type="NCBI Taxonomy" id="1193502"/>
    <lineage>
        <taxon>Bacteria</taxon>
        <taxon>Pseudomonadati</taxon>
        <taxon>Campylobacterota</taxon>
        <taxon>Epsilonproteobacteria</taxon>
        <taxon>Campylobacterales</taxon>
        <taxon>Sulfurospirillaceae</taxon>
        <taxon>Sulfurospirillum</taxon>
    </lineage>
</organism>
<keyword evidence="1" id="KW-0812">Transmembrane</keyword>
<dbReference type="NCBIfam" id="NF033919">
    <property type="entry name" value="PA2779_fam"/>
    <property type="match status" value="1"/>
</dbReference>
<sequence length="126" mass="13380">MNIAKLILAFSLSLSLFSTTMFAGVISAQDVLQESHSSASIDGFLAKQEVQAKLAELGVSSENIQNRIASLTDEEIAQINEQIESMPAGGSAGGAILGVLVFIFIVLLITDILGFTKVFNFTKSVQ</sequence>
<evidence type="ECO:0000313" key="3">
    <source>
        <dbReference type="EMBL" id="AOO65064.1"/>
    </source>
</evidence>
<reference evidence="4" key="1">
    <citation type="submission" date="2016-08" db="EMBL/GenBank/DDBJ databases">
        <title>Complete genome sequence of the organohalide-respiring Epsilonproteobacterium Sulfurospirillum halorespirans.</title>
        <authorList>
            <person name="Goris T."/>
            <person name="Zimmermann J."/>
            <person name="Schenz B."/>
            <person name="Lemos M."/>
            <person name="Hackermueller J."/>
            <person name="Diekert G."/>
        </authorList>
    </citation>
    <scope>NUCLEOTIDE SEQUENCE [LARGE SCALE GENOMIC DNA]</scope>
    <source>
        <strain>DSM 13726</strain>
        <strain evidence="4">PCE-M2</strain>
    </source>
</reference>
<dbReference type="Pfam" id="PF20332">
    <property type="entry name" value="DUF6627"/>
    <property type="match status" value="1"/>
</dbReference>
<dbReference type="EMBL" id="CP017111">
    <property type="protein sequence ID" value="AOO65064.1"/>
    <property type="molecule type" value="Genomic_DNA"/>
</dbReference>
<accession>A0A1D7TJL2</accession>
<name>A0A1D7TJL2_9BACT</name>
<dbReference type="InterPro" id="IPR016924">
    <property type="entry name" value="UCP029543"/>
</dbReference>